<keyword evidence="6 9" id="KW-0812">Transmembrane</keyword>
<comment type="similarity">
    <text evidence="3 9">Belongs to the CobD/CbiB family.</text>
</comment>
<feature type="transmembrane region" description="Helical" evidence="9">
    <location>
        <begin position="48"/>
        <end position="66"/>
    </location>
</feature>
<feature type="transmembrane region" description="Helical" evidence="9">
    <location>
        <begin position="296"/>
        <end position="316"/>
    </location>
</feature>
<comment type="caution">
    <text evidence="9">Lacks conserved residue(s) required for the propagation of feature annotation.</text>
</comment>
<dbReference type="HAMAP" id="MF_00024">
    <property type="entry name" value="CobD_CbiB"/>
    <property type="match status" value="1"/>
</dbReference>
<keyword evidence="7 9" id="KW-1133">Transmembrane helix</keyword>
<evidence type="ECO:0000313" key="10">
    <source>
        <dbReference type="EMBL" id="QUV94632.1"/>
    </source>
</evidence>
<comment type="pathway">
    <text evidence="2 9">Cofactor biosynthesis; adenosylcobalamin biosynthesis.</text>
</comment>
<evidence type="ECO:0000256" key="6">
    <source>
        <dbReference type="ARBA" id="ARBA00022692"/>
    </source>
</evidence>
<evidence type="ECO:0000256" key="4">
    <source>
        <dbReference type="ARBA" id="ARBA00022475"/>
    </source>
</evidence>
<protein>
    <recommendedName>
        <fullName evidence="9">Cobalamin biosynthesis protein CobD</fullName>
    </recommendedName>
</protein>
<evidence type="ECO:0000256" key="7">
    <source>
        <dbReference type="ARBA" id="ARBA00022989"/>
    </source>
</evidence>
<comment type="function">
    <text evidence="9">Converts cobyric acid to cobinamide by the addition of aminopropanol on the F carboxylic group.</text>
</comment>
<comment type="subcellular location">
    <subcellularLocation>
        <location evidence="1 9">Cell membrane</location>
        <topology evidence="1 9">Multi-pass membrane protein</topology>
    </subcellularLocation>
</comment>
<evidence type="ECO:0000256" key="3">
    <source>
        <dbReference type="ARBA" id="ARBA00006263"/>
    </source>
</evidence>
<dbReference type="EMBL" id="CP072642">
    <property type="protein sequence ID" value="QUV94632.1"/>
    <property type="molecule type" value="Genomic_DNA"/>
</dbReference>
<evidence type="ECO:0000256" key="8">
    <source>
        <dbReference type="ARBA" id="ARBA00023136"/>
    </source>
</evidence>
<keyword evidence="5 9" id="KW-0169">Cobalamin biosynthesis</keyword>
<gene>
    <name evidence="9 10" type="primary">cobD</name>
    <name evidence="10" type="ORF">J8C05_04075</name>
</gene>
<evidence type="ECO:0000256" key="1">
    <source>
        <dbReference type="ARBA" id="ARBA00004651"/>
    </source>
</evidence>
<dbReference type="Pfam" id="PF03186">
    <property type="entry name" value="CobD_Cbib"/>
    <property type="match status" value="1"/>
</dbReference>
<feature type="transmembrane region" description="Helical" evidence="9">
    <location>
        <begin position="156"/>
        <end position="177"/>
    </location>
</feature>
<name>A0ABX8B0W8_9BACT</name>
<evidence type="ECO:0000313" key="11">
    <source>
        <dbReference type="Proteomes" id="UP000677668"/>
    </source>
</evidence>
<evidence type="ECO:0000256" key="2">
    <source>
        <dbReference type="ARBA" id="ARBA00004953"/>
    </source>
</evidence>
<keyword evidence="4 9" id="KW-1003">Cell membrane</keyword>
<keyword evidence="11" id="KW-1185">Reference proteome</keyword>
<organism evidence="10 11">
    <name type="scientific">Chloracidobacterium sp. N</name>
    <dbReference type="NCBI Taxonomy" id="2821540"/>
    <lineage>
        <taxon>Bacteria</taxon>
        <taxon>Pseudomonadati</taxon>
        <taxon>Acidobacteriota</taxon>
        <taxon>Terriglobia</taxon>
        <taxon>Terriglobales</taxon>
        <taxon>Acidobacteriaceae</taxon>
        <taxon>Chloracidobacterium</taxon>
        <taxon>Chloracidobacterium aggregatum</taxon>
    </lineage>
</organism>
<accession>A0ABX8B0W8</accession>
<dbReference type="Proteomes" id="UP000677668">
    <property type="component" value="Chromosome 1"/>
</dbReference>
<proteinExistence type="inferred from homology"/>
<reference evidence="10 11" key="1">
    <citation type="submission" date="2021-03" db="EMBL/GenBank/DDBJ databases">
        <title>Genomic and phenotypic characterization of Chloracidobacterium isolates provides evidence for multiple species.</title>
        <authorList>
            <person name="Saini M.K."/>
            <person name="Costas A.M.G."/>
            <person name="Tank M."/>
            <person name="Bryant D.A."/>
        </authorList>
    </citation>
    <scope>NUCLEOTIDE SEQUENCE [LARGE SCALE GENOMIC DNA]</scope>
    <source>
        <strain evidence="10 11">N</strain>
    </source>
</reference>
<dbReference type="PANTHER" id="PTHR34308">
    <property type="entry name" value="COBALAMIN BIOSYNTHESIS PROTEIN CBIB"/>
    <property type="match status" value="1"/>
</dbReference>
<keyword evidence="8 9" id="KW-0472">Membrane</keyword>
<sequence length="317" mass="33776">MSPLFLIAAYTLDRLIGDPPWLPHPVRWMGRFITIGEQGLRPLTAGPASLFLAGTGLSLALVGLSYGGSWLALRSLCAWSPTFGAMVMVYLAATTLAIKDLLDETATVVDCLLCHDLPGARARVARIVGRDTVELSESEVCRATVETLAESASDGIIAPLFYLAVGGVPAALAYKAINTLDSCIGHKDEHYFWFGKFAARLDDLANWLPARLTALLLVVAAALGGADWRGALSTWWRDAHRHASPNAGHPEATMAGALGVRLGGRNTYAGVPHVTPFLGQALRPLDIVAVETARRLVARVSWLGFAAALIFCLGGPR</sequence>
<dbReference type="RefSeq" id="WP_211422910.1">
    <property type="nucleotide sequence ID" value="NZ_CP072642.1"/>
</dbReference>
<dbReference type="InterPro" id="IPR004485">
    <property type="entry name" value="Cobalamin_biosynth_CobD/CbiB"/>
</dbReference>
<evidence type="ECO:0000256" key="5">
    <source>
        <dbReference type="ARBA" id="ARBA00022573"/>
    </source>
</evidence>
<dbReference type="PANTHER" id="PTHR34308:SF1">
    <property type="entry name" value="COBALAMIN BIOSYNTHESIS PROTEIN CBIB"/>
    <property type="match status" value="1"/>
</dbReference>
<feature type="transmembrane region" description="Helical" evidence="9">
    <location>
        <begin position="78"/>
        <end position="98"/>
    </location>
</feature>
<dbReference type="NCBIfam" id="TIGR00380">
    <property type="entry name" value="cobal_cbiB"/>
    <property type="match status" value="1"/>
</dbReference>
<evidence type="ECO:0000256" key="9">
    <source>
        <dbReference type="HAMAP-Rule" id="MF_00024"/>
    </source>
</evidence>